<name>A0A804KVV9_MUSAM</name>
<dbReference type="EnsemblPlants" id="Ma10_t13710.1">
    <property type="protein sequence ID" value="Ma10_p13710.1"/>
    <property type="gene ID" value="Ma10_g13710"/>
</dbReference>
<dbReference type="Proteomes" id="UP000012960">
    <property type="component" value="Unplaced"/>
</dbReference>
<dbReference type="Gramene" id="Ma10_t13710.1">
    <property type="protein sequence ID" value="Ma10_p13710.1"/>
    <property type="gene ID" value="Ma10_g13710"/>
</dbReference>
<proteinExistence type="predicted"/>
<reference evidence="1" key="1">
    <citation type="submission" date="2021-03" db="EMBL/GenBank/DDBJ databases">
        <authorList>
            <consortium name="Genoscope - CEA"/>
            <person name="William W."/>
        </authorList>
    </citation>
    <scope>NUCLEOTIDE SEQUENCE</scope>
    <source>
        <strain evidence="1">Doubled-haploid Pahang</strain>
    </source>
</reference>
<evidence type="ECO:0000313" key="3">
    <source>
        <dbReference type="Proteomes" id="UP000012960"/>
    </source>
</evidence>
<dbReference type="InParanoid" id="A0A804KVV9"/>
<reference evidence="2" key="2">
    <citation type="submission" date="2021-05" db="UniProtKB">
        <authorList>
            <consortium name="EnsemblPlants"/>
        </authorList>
    </citation>
    <scope>IDENTIFICATION</scope>
    <source>
        <strain evidence="2">subsp. malaccensis</strain>
    </source>
</reference>
<sequence length="78" mass="8641">MGNPHHRRSCGRELCSLHNMKADLMDPFIGEIDLCLQLILEILWYVRFLCSTQTVCLICCSAGCYNAVTIHGAALGSL</sequence>
<dbReference type="EMBL" id="HG996476">
    <property type="protein sequence ID" value="CAG1853437.1"/>
    <property type="molecule type" value="Genomic_DNA"/>
</dbReference>
<organism evidence="2 3">
    <name type="scientific">Musa acuminata subsp. malaccensis</name>
    <name type="common">Wild banana</name>
    <name type="synonym">Musa malaccensis</name>
    <dbReference type="NCBI Taxonomy" id="214687"/>
    <lineage>
        <taxon>Eukaryota</taxon>
        <taxon>Viridiplantae</taxon>
        <taxon>Streptophyta</taxon>
        <taxon>Embryophyta</taxon>
        <taxon>Tracheophyta</taxon>
        <taxon>Spermatophyta</taxon>
        <taxon>Magnoliopsida</taxon>
        <taxon>Liliopsida</taxon>
        <taxon>Zingiberales</taxon>
        <taxon>Musaceae</taxon>
        <taxon>Musa</taxon>
    </lineage>
</organism>
<gene>
    <name evidence="1" type="ORF">GSMUA_316630.1</name>
</gene>
<accession>A0A804KVV9</accession>
<protein>
    <submittedName>
        <fullName evidence="1">(wild Malaysian banana) hypothetical protein</fullName>
    </submittedName>
</protein>
<keyword evidence="3" id="KW-1185">Reference proteome</keyword>
<evidence type="ECO:0000313" key="2">
    <source>
        <dbReference type="EnsemblPlants" id="Ma10_p13710.1"/>
    </source>
</evidence>
<dbReference type="AlphaFoldDB" id="A0A804KVV9"/>
<evidence type="ECO:0000313" key="1">
    <source>
        <dbReference type="EMBL" id="CAG1853437.1"/>
    </source>
</evidence>